<dbReference type="EMBL" id="JAUJFL010000006">
    <property type="protein sequence ID" value="KAK2601335.1"/>
    <property type="molecule type" value="Genomic_DNA"/>
</dbReference>
<proteinExistence type="predicted"/>
<dbReference type="InterPro" id="IPR011009">
    <property type="entry name" value="Kinase-like_dom_sf"/>
</dbReference>
<dbReference type="AlphaFoldDB" id="A0AAD9S7T3"/>
<name>A0AAD9S7T3_PHOAM</name>
<dbReference type="PANTHER" id="PTHR21310">
    <property type="entry name" value="AMINOGLYCOSIDE PHOSPHOTRANSFERASE-RELATED-RELATED"/>
    <property type="match status" value="1"/>
</dbReference>
<accession>A0AAD9S7T3</accession>
<dbReference type="Pfam" id="PF01636">
    <property type="entry name" value="APH"/>
    <property type="match status" value="1"/>
</dbReference>
<keyword evidence="3" id="KW-1185">Reference proteome</keyword>
<dbReference type="InterPro" id="IPR051678">
    <property type="entry name" value="AGP_Transferase"/>
</dbReference>
<dbReference type="SUPFAM" id="SSF56112">
    <property type="entry name" value="Protein kinase-like (PK-like)"/>
    <property type="match status" value="1"/>
</dbReference>
<evidence type="ECO:0000313" key="2">
    <source>
        <dbReference type="EMBL" id="KAK2601335.1"/>
    </source>
</evidence>
<dbReference type="InterPro" id="IPR002575">
    <property type="entry name" value="Aminoglycoside_PTrfase"/>
</dbReference>
<gene>
    <name evidence="2" type="ORF">N8I77_010790</name>
</gene>
<sequence length="426" mass="47769">MSSSSGSDSGDEATFGRLLNITAADLVALGSRIRELVSKTKTSKGSLSETFSGSFNLVHILQLDEAKMVIRIPTTGQFGDLPGPAKEALESQVHTLKYIKEHTGIHVPEVFHFDTTANNEIGAPYIAMSYISGRTVSRLWFDASGPTPLEERRQTILKQLAQTMSQLNKLRFDKIGSLVPSSQGSDYELGPCYEWDEAEDETISITSSGPFLTTKSFLENFWAPTNEQSEYAVGAAKVLEEMLPFLPQSIESTYVLALPDFDSQNIMADDQGNITGLIDWDNVQTVPGFMGCLRYPGWITRDWDPLMYAWPQDNENSPDELQKYRAYYLQEIKQALEPQGSADYRLTENSHIYEAFWIAVANVGNRTSICQKFVDEAKRMLDEEEMPDGLDQDALNVLFDIAEEELEDEDWDSLRKGLQALMTSEQ</sequence>
<feature type="domain" description="Aminoglycoside phosphotransferase" evidence="1">
    <location>
        <begin position="66"/>
        <end position="283"/>
    </location>
</feature>
<protein>
    <recommendedName>
        <fullName evidence="1">Aminoglycoside phosphotransferase domain-containing protein</fullName>
    </recommendedName>
</protein>
<dbReference type="Proteomes" id="UP001265746">
    <property type="component" value="Unassembled WGS sequence"/>
</dbReference>
<evidence type="ECO:0000313" key="3">
    <source>
        <dbReference type="Proteomes" id="UP001265746"/>
    </source>
</evidence>
<reference evidence="2" key="1">
    <citation type="submission" date="2023-06" db="EMBL/GenBank/DDBJ databases">
        <authorList>
            <person name="Noh H."/>
        </authorList>
    </citation>
    <scope>NUCLEOTIDE SEQUENCE</scope>
    <source>
        <strain evidence="2">DUCC20226</strain>
    </source>
</reference>
<evidence type="ECO:0000259" key="1">
    <source>
        <dbReference type="Pfam" id="PF01636"/>
    </source>
</evidence>
<dbReference type="Gene3D" id="3.90.1200.10">
    <property type="match status" value="1"/>
</dbReference>
<organism evidence="2 3">
    <name type="scientific">Phomopsis amygdali</name>
    <name type="common">Fusicoccum amygdali</name>
    <dbReference type="NCBI Taxonomy" id="1214568"/>
    <lineage>
        <taxon>Eukaryota</taxon>
        <taxon>Fungi</taxon>
        <taxon>Dikarya</taxon>
        <taxon>Ascomycota</taxon>
        <taxon>Pezizomycotina</taxon>
        <taxon>Sordariomycetes</taxon>
        <taxon>Sordariomycetidae</taxon>
        <taxon>Diaporthales</taxon>
        <taxon>Diaporthaceae</taxon>
        <taxon>Diaporthe</taxon>
    </lineage>
</organism>
<dbReference type="Gene3D" id="3.30.200.20">
    <property type="entry name" value="Phosphorylase Kinase, domain 1"/>
    <property type="match status" value="1"/>
</dbReference>
<dbReference type="PANTHER" id="PTHR21310:SF51">
    <property type="entry name" value="AMINOGLYCOSIDE PHOSPHOTRANSFERASE DOMAIN-CONTAINING PROTEIN"/>
    <property type="match status" value="1"/>
</dbReference>
<comment type="caution">
    <text evidence="2">The sequence shown here is derived from an EMBL/GenBank/DDBJ whole genome shotgun (WGS) entry which is preliminary data.</text>
</comment>